<dbReference type="RefSeq" id="WP_099220917.1">
    <property type="nucleotide sequence ID" value="NZ_JBMOSX010000003.1"/>
</dbReference>
<evidence type="ECO:0000313" key="3">
    <source>
        <dbReference type="Proteomes" id="UP000306274"/>
    </source>
</evidence>
<dbReference type="Proteomes" id="UP000306274">
    <property type="component" value="Unassembled WGS sequence"/>
</dbReference>
<protein>
    <submittedName>
        <fullName evidence="2">Septum formation initiator</fullName>
    </submittedName>
</protein>
<comment type="caution">
    <text evidence="2">The sequence shown here is derived from an EMBL/GenBank/DDBJ whole genome shotgun (WGS) entry which is preliminary data.</text>
</comment>
<keyword evidence="1" id="KW-0812">Transmembrane</keyword>
<keyword evidence="1" id="KW-1133">Transmembrane helix</keyword>
<evidence type="ECO:0000256" key="1">
    <source>
        <dbReference type="SAM" id="Phobius"/>
    </source>
</evidence>
<organism evidence="2 3">
    <name type="scientific">Streptomyces rhizosphaericola</name>
    <dbReference type="NCBI Taxonomy" id="2564098"/>
    <lineage>
        <taxon>Bacteria</taxon>
        <taxon>Bacillati</taxon>
        <taxon>Actinomycetota</taxon>
        <taxon>Actinomycetes</taxon>
        <taxon>Kitasatosporales</taxon>
        <taxon>Streptomycetaceae</taxon>
        <taxon>Streptomyces</taxon>
    </lineage>
</organism>
<accession>A0ABY2PDL8</accession>
<feature type="transmembrane region" description="Helical" evidence="1">
    <location>
        <begin position="6"/>
        <end position="25"/>
    </location>
</feature>
<evidence type="ECO:0000313" key="2">
    <source>
        <dbReference type="EMBL" id="TGZ09140.1"/>
    </source>
</evidence>
<keyword evidence="3" id="KW-1185">Reference proteome</keyword>
<proteinExistence type="predicted"/>
<keyword evidence="1" id="KW-0472">Membrane</keyword>
<reference evidence="2 3" key="1">
    <citation type="submission" date="2019-04" db="EMBL/GenBank/DDBJ databases">
        <title>Streptomyces rhizosphaericola sp. nov., an actinobacterium isolated from the wheat rhizosphere.</title>
        <authorList>
            <person name="Vargas Hoyos H.A."/>
            <person name="Santos S.N."/>
            <person name="Genuario D.B."/>
            <person name="Melo I.S."/>
            <person name="Da Silva L.J."/>
            <person name="Da Silva F.S.P."/>
            <person name="Zucchi T.D."/>
        </authorList>
    </citation>
    <scope>NUCLEOTIDE SEQUENCE [LARGE SCALE GENOMIC DNA]</scope>
    <source>
        <strain evidence="2 3">1AS2c</strain>
    </source>
</reference>
<sequence>MTPFIILIMLVLWECALIGYTFSLAGNAADVAARRGSGAEYAPAAACRAGALKDLPAAWASGATVSCGRGADLYEATVTLKVPVLVPGLFDLDIGIDGEAGSALEDWR</sequence>
<dbReference type="EMBL" id="SRZK01000151">
    <property type="protein sequence ID" value="TGZ09140.1"/>
    <property type="molecule type" value="Genomic_DNA"/>
</dbReference>
<name>A0ABY2PDL8_9ACTN</name>
<gene>
    <name evidence="2" type="ORF">E5Z02_16810</name>
</gene>